<name>A0ABX8QZS4_9ACTN</name>
<dbReference type="InterPro" id="IPR045991">
    <property type="entry name" value="DUF5947"/>
</dbReference>
<proteinExistence type="predicted"/>
<dbReference type="EMBL" id="CP059572">
    <property type="protein sequence ID" value="QXJ24300.1"/>
    <property type="molecule type" value="Genomic_DNA"/>
</dbReference>
<keyword evidence="2" id="KW-1185">Reference proteome</keyword>
<dbReference type="Pfam" id="PF19372">
    <property type="entry name" value="DUF5947"/>
    <property type="match status" value="1"/>
</dbReference>
<gene>
    <name evidence="1" type="ORF">AGRA3207_005595</name>
</gene>
<evidence type="ECO:0000313" key="2">
    <source>
        <dbReference type="Proteomes" id="UP001049518"/>
    </source>
</evidence>
<dbReference type="Proteomes" id="UP001049518">
    <property type="component" value="Chromosome"/>
</dbReference>
<dbReference type="RefSeq" id="WP_231330015.1">
    <property type="nucleotide sequence ID" value="NZ_CP059572.1"/>
</dbReference>
<reference evidence="1" key="1">
    <citation type="submission" date="2020-07" db="EMBL/GenBank/DDBJ databases">
        <authorList>
            <person name="Tarantini F.S."/>
            <person name="Hong K.W."/>
            <person name="Chan K.G."/>
        </authorList>
    </citation>
    <scope>NUCLEOTIDE SEQUENCE</scope>
    <source>
        <strain evidence="1">32-07</strain>
    </source>
</reference>
<organism evidence="1 2">
    <name type="scientific">Actinomadura graeca</name>
    <dbReference type="NCBI Taxonomy" id="2750812"/>
    <lineage>
        <taxon>Bacteria</taxon>
        <taxon>Bacillati</taxon>
        <taxon>Actinomycetota</taxon>
        <taxon>Actinomycetes</taxon>
        <taxon>Streptosporangiales</taxon>
        <taxon>Thermomonosporaceae</taxon>
        <taxon>Actinomadura</taxon>
    </lineage>
</organism>
<evidence type="ECO:0000313" key="1">
    <source>
        <dbReference type="EMBL" id="QXJ24300.1"/>
    </source>
</evidence>
<protein>
    <submittedName>
        <fullName evidence="1">Uncharacterized protein</fullName>
    </submittedName>
</protein>
<sequence length="236" mass="24836">MTSGSSPGLLTPRFAALANAAAQAAAQAGAQAEPGAGDGEAAAGPAEWCELCAEPLPAVHRHLLDLTNAELACACRACSLLFDDARFDGADAPGADAPGRHYRLIPDTRRRLTGFRLDGTLWAGLGVPVELAFFTLDRAGAVTARYPGPAGALRADVHPQSWRRLVDANPVLADLRPDVEALVVDRARGAAGHWFLPLDDCYRLTALLREHWTGFGGGDAVWTRIGGFFEEMGGGP</sequence>
<accession>A0ABX8QZS4</accession>